<comment type="caution">
    <text evidence="1">The sequence shown here is derived from an EMBL/GenBank/DDBJ whole genome shotgun (WGS) entry which is preliminary data.</text>
</comment>
<protein>
    <submittedName>
        <fullName evidence="1">Uncharacterized protein</fullName>
    </submittedName>
</protein>
<dbReference type="OrthoDB" id="9181753at2"/>
<sequence length="77" mass="8848">MAIKPNPTVEDLIQPQDLQLRLHRHEDDRRQSAPVAGPWLTEEGIVMVDRRSGDERRHAWTLAQDLGDPVPPSEEHH</sequence>
<name>A0A0N0XHL2_9NEIS</name>
<proteinExistence type="predicted"/>
<accession>A0A0N0XHL2</accession>
<reference evidence="1 2" key="1">
    <citation type="submission" date="2015-07" db="EMBL/GenBank/DDBJ databases">
        <title>Draft genome sequence of the Amantichitinum ursilacus IGB-41, a new chitin-degrading bacterium.</title>
        <authorList>
            <person name="Kirstahler P."/>
            <person name="Guenther M."/>
            <person name="Grumaz C."/>
            <person name="Rupp S."/>
            <person name="Zibek S."/>
            <person name="Sohn K."/>
        </authorList>
    </citation>
    <scope>NUCLEOTIDE SEQUENCE [LARGE SCALE GENOMIC DNA]</scope>
    <source>
        <strain evidence="1 2">IGB-41</strain>
    </source>
</reference>
<keyword evidence="2" id="KW-1185">Reference proteome</keyword>
<dbReference type="AlphaFoldDB" id="A0A0N0XHL2"/>
<evidence type="ECO:0000313" key="2">
    <source>
        <dbReference type="Proteomes" id="UP000037939"/>
    </source>
</evidence>
<dbReference type="Proteomes" id="UP000037939">
    <property type="component" value="Unassembled WGS sequence"/>
</dbReference>
<gene>
    <name evidence="1" type="ORF">WG78_15305</name>
</gene>
<evidence type="ECO:0000313" key="1">
    <source>
        <dbReference type="EMBL" id="KPC51738.1"/>
    </source>
</evidence>
<dbReference type="RefSeq" id="WP_053938697.1">
    <property type="nucleotide sequence ID" value="NZ_LAQT01000014.1"/>
</dbReference>
<dbReference type="EMBL" id="LAQT01000014">
    <property type="protein sequence ID" value="KPC51738.1"/>
    <property type="molecule type" value="Genomic_DNA"/>
</dbReference>
<organism evidence="1 2">
    <name type="scientific">Amantichitinum ursilacus</name>
    <dbReference type="NCBI Taxonomy" id="857265"/>
    <lineage>
        <taxon>Bacteria</taxon>
        <taxon>Pseudomonadati</taxon>
        <taxon>Pseudomonadota</taxon>
        <taxon>Betaproteobacteria</taxon>
        <taxon>Neisseriales</taxon>
        <taxon>Chitinibacteraceae</taxon>
        <taxon>Amantichitinum</taxon>
    </lineage>
</organism>